<dbReference type="SUPFAM" id="SSF103473">
    <property type="entry name" value="MFS general substrate transporter"/>
    <property type="match status" value="1"/>
</dbReference>
<feature type="transmembrane region" description="Helical" evidence="9">
    <location>
        <begin position="42"/>
        <end position="65"/>
    </location>
</feature>
<dbReference type="PANTHER" id="PTHR42718:SF9">
    <property type="entry name" value="MAJOR FACILITATOR SUPERFAMILY MULTIDRUG TRANSPORTER MFSC"/>
    <property type="match status" value="1"/>
</dbReference>
<feature type="transmembrane region" description="Helical" evidence="9">
    <location>
        <begin position="229"/>
        <end position="247"/>
    </location>
</feature>
<feature type="transmembrane region" description="Helical" evidence="9">
    <location>
        <begin position="456"/>
        <end position="474"/>
    </location>
</feature>
<evidence type="ECO:0000256" key="9">
    <source>
        <dbReference type="SAM" id="Phobius"/>
    </source>
</evidence>
<dbReference type="EMBL" id="CP019454">
    <property type="protein sequence ID" value="AUW95090.1"/>
    <property type="molecule type" value="Genomic_DNA"/>
</dbReference>
<accession>A0ABN5H3A8</accession>
<evidence type="ECO:0000256" key="8">
    <source>
        <dbReference type="SAM" id="MobiDB-lite"/>
    </source>
</evidence>
<feature type="transmembrane region" description="Helical" evidence="9">
    <location>
        <begin position="77"/>
        <end position="95"/>
    </location>
</feature>
<dbReference type="Gene3D" id="1.20.1720.10">
    <property type="entry name" value="Multidrug resistance protein D"/>
    <property type="match status" value="1"/>
</dbReference>
<reference evidence="11 12" key="1">
    <citation type="journal article" date="2019" name="Sci. Rep.">
        <title>Sulfobacillus thermotolerans: new insights into resistance and metabolic capacities of acidophilic chemolithotrophs.</title>
        <authorList>
            <person name="Panyushkina A.E."/>
            <person name="Babenko V.V."/>
            <person name="Nikitina A.S."/>
            <person name="Selezneva O.V."/>
            <person name="Tsaplina I.A."/>
            <person name="Letarova M.A."/>
            <person name="Kostryukova E.S."/>
            <person name="Letarov A.V."/>
        </authorList>
    </citation>
    <scope>NUCLEOTIDE SEQUENCE [LARGE SCALE GENOMIC DNA]</scope>
    <source>
        <strain evidence="11 12">Kr1</strain>
    </source>
</reference>
<keyword evidence="3" id="KW-0813">Transport</keyword>
<dbReference type="InterPro" id="IPR004638">
    <property type="entry name" value="EmrB-like"/>
</dbReference>
<feature type="transmembrane region" description="Helical" evidence="9">
    <location>
        <begin position="358"/>
        <end position="377"/>
    </location>
</feature>
<gene>
    <name evidence="11" type="ORF">BXT84_14945</name>
</gene>
<evidence type="ECO:0000256" key="2">
    <source>
        <dbReference type="ARBA" id="ARBA00008537"/>
    </source>
</evidence>
<comment type="similarity">
    <text evidence="2">Belongs to the major facilitator superfamily. EmrB family.</text>
</comment>
<dbReference type="Proteomes" id="UP000325292">
    <property type="component" value="Chromosome"/>
</dbReference>
<keyword evidence="7 9" id="KW-0472">Membrane</keyword>
<evidence type="ECO:0000259" key="10">
    <source>
        <dbReference type="PROSITE" id="PS50850"/>
    </source>
</evidence>
<keyword evidence="4" id="KW-1003">Cell membrane</keyword>
<evidence type="ECO:0000256" key="4">
    <source>
        <dbReference type="ARBA" id="ARBA00022475"/>
    </source>
</evidence>
<dbReference type="PROSITE" id="PS50850">
    <property type="entry name" value="MFS"/>
    <property type="match status" value="1"/>
</dbReference>
<feature type="transmembrane region" description="Helical" evidence="9">
    <location>
        <begin position="202"/>
        <end position="223"/>
    </location>
</feature>
<evidence type="ECO:0000256" key="1">
    <source>
        <dbReference type="ARBA" id="ARBA00004651"/>
    </source>
</evidence>
<feature type="transmembrane region" description="Helical" evidence="9">
    <location>
        <begin position="101"/>
        <end position="124"/>
    </location>
</feature>
<evidence type="ECO:0000256" key="5">
    <source>
        <dbReference type="ARBA" id="ARBA00022692"/>
    </source>
</evidence>
<evidence type="ECO:0000256" key="7">
    <source>
        <dbReference type="ARBA" id="ARBA00023136"/>
    </source>
</evidence>
<keyword evidence="6 9" id="KW-1133">Transmembrane helix</keyword>
<comment type="subcellular location">
    <subcellularLocation>
        <location evidence="1">Cell membrane</location>
        <topology evidence="1">Multi-pass membrane protein</topology>
    </subcellularLocation>
</comment>
<feature type="transmembrane region" description="Helical" evidence="9">
    <location>
        <begin position="169"/>
        <end position="190"/>
    </location>
</feature>
<dbReference type="NCBIfam" id="TIGR00711">
    <property type="entry name" value="efflux_EmrB"/>
    <property type="match status" value="1"/>
</dbReference>
<evidence type="ECO:0000256" key="3">
    <source>
        <dbReference type="ARBA" id="ARBA00022448"/>
    </source>
</evidence>
<organism evidence="11 12">
    <name type="scientific">Sulfobacillus thermotolerans</name>
    <dbReference type="NCBI Taxonomy" id="338644"/>
    <lineage>
        <taxon>Bacteria</taxon>
        <taxon>Bacillati</taxon>
        <taxon>Bacillota</taxon>
        <taxon>Clostridia</taxon>
        <taxon>Eubacteriales</taxon>
        <taxon>Clostridiales Family XVII. Incertae Sedis</taxon>
        <taxon>Sulfobacillus</taxon>
    </lineage>
</organism>
<protein>
    <recommendedName>
        <fullName evidence="10">Major facilitator superfamily (MFS) profile domain-containing protein</fullName>
    </recommendedName>
</protein>
<proteinExistence type="inferred from homology"/>
<dbReference type="PRINTS" id="PR01036">
    <property type="entry name" value="TCRTETB"/>
</dbReference>
<keyword evidence="12" id="KW-1185">Reference proteome</keyword>
<dbReference type="InterPro" id="IPR036259">
    <property type="entry name" value="MFS_trans_sf"/>
</dbReference>
<feature type="domain" description="Major facilitator superfamily (MFS) profile" evidence="10">
    <location>
        <begin position="11"/>
        <end position="480"/>
    </location>
</feature>
<feature type="transmembrane region" description="Helical" evidence="9">
    <location>
        <begin position="304"/>
        <end position="324"/>
    </location>
</feature>
<dbReference type="Pfam" id="PF07690">
    <property type="entry name" value="MFS_1"/>
    <property type="match status" value="1"/>
</dbReference>
<keyword evidence="5 9" id="KW-0812">Transmembrane</keyword>
<sequence>MTGNRGSKYNVLAVTSLGALLSALNFSTLIIALPDLIRSLSISLLSAMWIMMSYMVAQTVMVLMAGSLADRFGRRRLYIVGMMIFTVVSLAAGFVDQAPWLIVLRVFQGIGGAMLMANSAAIVADAFPKEELGRALGINVMVVAVGQIIGPVLGGWLTTDYGWQWTFWFNVPFGIIAVILALLVLGWANARGEGKPKTFDTMGVITYLIGVTGLLIALTWGAVKSWQDPAVYVGFGAFIVFMPWFLWNEARASAPILHLGLFRNRTFGFGNLSASLLSIARMAILFLLIFYFQGPKGDTALKAGILAIPLALGMLVLSPISGWMSDRFGPLLPTTLGTVLTVVGLGGLALDIRLDTPYWHLALWMLISGFGSGLFNSPNSSNIMNAAGIKHRGEASGIRSLTTNTGMLISIAFSLVLVTRSIPRSAMLAIFAGTVRGIPQGARAASVTGFIQGLHLAFWVMAGIALLATILSILRGSGSKTKAVDPRLVEAILLGQEAKRLLSTKSWNALSAGERALVQLAQHELQAVLGPSSVTRVSSPEDKGADKKDAVRSLRRQAK</sequence>
<evidence type="ECO:0000313" key="11">
    <source>
        <dbReference type="EMBL" id="AUW95090.1"/>
    </source>
</evidence>
<feature type="region of interest" description="Disordered" evidence="8">
    <location>
        <begin position="532"/>
        <end position="559"/>
    </location>
</feature>
<dbReference type="InterPro" id="IPR011701">
    <property type="entry name" value="MFS"/>
</dbReference>
<feature type="transmembrane region" description="Helical" evidence="9">
    <location>
        <begin position="268"/>
        <end position="292"/>
    </location>
</feature>
<evidence type="ECO:0000313" key="12">
    <source>
        <dbReference type="Proteomes" id="UP000325292"/>
    </source>
</evidence>
<dbReference type="CDD" id="cd17321">
    <property type="entry name" value="MFS_MMR_MDR_like"/>
    <property type="match status" value="1"/>
</dbReference>
<dbReference type="PANTHER" id="PTHR42718">
    <property type="entry name" value="MAJOR FACILITATOR SUPERFAMILY MULTIDRUG TRANSPORTER MFSC"/>
    <property type="match status" value="1"/>
</dbReference>
<dbReference type="InterPro" id="IPR020846">
    <property type="entry name" value="MFS_dom"/>
</dbReference>
<feature type="compositionally biased region" description="Basic and acidic residues" evidence="8">
    <location>
        <begin position="539"/>
        <end position="552"/>
    </location>
</feature>
<feature type="transmembrane region" description="Helical" evidence="9">
    <location>
        <begin position="136"/>
        <end position="157"/>
    </location>
</feature>
<evidence type="ECO:0000256" key="6">
    <source>
        <dbReference type="ARBA" id="ARBA00022989"/>
    </source>
</evidence>
<feature type="transmembrane region" description="Helical" evidence="9">
    <location>
        <begin position="331"/>
        <end position="352"/>
    </location>
</feature>
<feature type="transmembrane region" description="Helical" evidence="9">
    <location>
        <begin position="398"/>
        <end position="418"/>
    </location>
</feature>
<dbReference type="Gene3D" id="1.20.1250.20">
    <property type="entry name" value="MFS general substrate transporter like domains"/>
    <property type="match status" value="1"/>
</dbReference>
<name>A0ABN5H3A8_9FIRM</name>